<dbReference type="SMART" id="SM00304">
    <property type="entry name" value="HAMP"/>
    <property type="match status" value="1"/>
</dbReference>
<dbReference type="Pfam" id="PF00672">
    <property type="entry name" value="HAMP"/>
    <property type="match status" value="1"/>
</dbReference>
<dbReference type="EMBL" id="CM001488">
    <property type="protein sequence ID" value="EIM63032.1"/>
    <property type="molecule type" value="Genomic_DNA"/>
</dbReference>
<dbReference type="RefSeq" id="WP_004071929.1">
    <property type="nucleotide sequence ID" value="NZ_CM001488.1"/>
</dbReference>
<reference evidence="4 5" key="2">
    <citation type="submission" date="2012-02" db="EMBL/GenBank/DDBJ databases">
        <title>Improved High-Quality Draft sequence of Desulfobacter postgatei 2ac9.</title>
        <authorList>
            <consortium name="US DOE Joint Genome Institute"/>
            <person name="Lucas S."/>
            <person name="Han J."/>
            <person name="Lapidus A."/>
            <person name="Cheng J.-F."/>
            <person name="Goodwin L."/>
            <person name="Pitluck S."/>
            <person name="Peters L."/>
            <person name="Ovchinnikova G."/>
            <person name="Held B."/>
            <person name="Detter J.C."/>
            <person name="Han C."/>
            <person name="Tapia R."/>
            <person name="Land M."/>
            <person name="Hauser L."/>
            <person name="Kyrpides N."/>
            <person name="Ivanova N."/>
            <person name="Pagani I."/>
            <person name="Orellana R."/>
            <person name="Lovley D."/>
            <person name="Woyke T."/>
        </authorList>
    </citation>
    <scope>NUCLEOTIDE SEQUENCE [LARGE SCALE GENOMIC DNA]</scope>
    <source>
        <strain evidence="4 5">2ac9</strain>
    </source>
</reference>
<dbReference type="PANTHER" id="PTHR43156:SF2">
    <property type="entry name" value="STAGE II SPORULATION PROTEIN E"/>
    <property type="match status" value="1"/>
</dbReference>
<dbReference type="InterPro" id="IPR001932">
    <property type="entry name" value="PPM-type_phosphatase-like_dom"/>
</dbReference>
<proteinExistence type="predicted"/>
<dbReference type="CDD" id="cd06225">
    <property type="entry name" value="HAMP"/>
    <property type="match status" value="1"/>
</dbReference>
<dbReference type="SMART" id="SM00331">
    <property type="entry name" value="PP2C_SIG"/>
    <property type="match status" value="1"/>
</dbReference>
<dbReference type="Gene3D" id="1.10.8.500">
    <property type="entry name" value="HAMP domain in histidine kinase"/>
    <property type="match status" value="1"/>
</dbReference>
<dbReference type="Gene3D" id="3.60.40.10">
    <property type="entry name" value="PPM-type phosphatase domain"/>
    <property type="match status" value="1"/>
</dbReference>
<dbReference type="PANTHER" id="PTHR43156">
    <property type="entry name" value="STAGE II SPORULATION PROTEIN E-RELATED"/>
    <property type="match status" value="1"/>
</dbReference>
<name>I5B0L9_9BACT</name>
<dbReference type="InterPro" id="IPR036457">
    <property type="entry name" value="PPM-type-like_dom_sf"/>
</dbReference>
<feature type="transmembrane region" description="Helical" evidence="2">
    <location>
        <begin position="13"/>
        <end position="31"/>
    </location>
</feature>
<feature type="transmembrane region" description="Helical" evidence="2">
    <location>
        <begin position="340"/>
        <end position="360"/>
    </location>
</feature>
<dbReference type="STRING" id="879212.DespoDRAFT_01061"/>
<keyword evidence="5" id="KW-1185">Reference proteome</keyword>
<accession>I5B0L9</accession>
<dbReference type="InterPro" id="IPR052016">
    <property type="entry name" value="Bact_Sigma-Reg"/>
</dbReference>
<protein>
    <submittedName>
        <fullName evidence="4">Serine phosphatase RsbU, regulator of sigma subunit</fullName>
    </submittedName>
</protein>
<reference evidence="4 5" key="1">
    <citation type="submission" date="2011-09" db="EMBL/GenBank/DDBJ databases">
        <authorList>
            <consortium name="US DOE Joint Genome Institute (JGI-PGF)"/>
            <person name="Lucas S."/>
            <person name="Han J."/>
            <person name="Lapidus A."/>
            <person name="Cheng J.-F."/>
            <person name="Goodwin L."/>
            <person name="Pitluck S."/>
            <person name="Peters L."/>
            <person name="Land M.L."/>
            <person name="Hauser L."/>
            <person name="Orellana R."/>
            <person name="Lovley D."/>
            <person name="Woyke T.J."/>
        </authorList>
    </citation>
    <scope>NUCLEOTIDE SEQUENCE [LARGE SCALE GENOMIC DNA]</scope>
    <source>
        <strain evidence="4 5">2ac9</strain>
    </source>
</reference>
<keyword evidence="2" id="KW-0812">Transmembrane</keyword>
<dbReference type="OrthoDB" id="9802500at2"/>
<keyword evidence="1" id="KW-0378">Hydrolase</keyword>
<dbReference type="InterPro" id="IPR003660">
    <property type="entry name" value="HAMP_dom"/>
</dbReference>
<feature type="domain" description="HAMP" evidence="3">
    <location>
        <begin position="358"/>
        <end position="419"/>
    </location>
</feature>
<evidence type="ECO:0000256" key="1">
    <source>
        <dbReference type="ARBA" id="ARBA00022801"/>
    </source>
</evidence>
<dbReference type="Proteomes" id="UP000005778">
    <property type="component" value="Chromosome"/>
</dbReference>
<dbReference type="eggNOG" id="COG3850">
    <property type="taxonomic scope" value="Bacteria"/>
</dbReference>
<dbReference type="PROSITE" id="PS50885">
    <property type="entry name" value="HAMP"/>
    <property type="match status" value="1"/>
</dbReference>
<keyword evidence="2" id="KW-0472">Membrane</keyword>
<evidence type="ECO:0000313" key="4">
    <source>
        <dbReference type="EMBL" id="EIM63032.1"/>
    </source>
</evidence>
<keyword evidence="2" id="KW-1133">Transmembrane helix</keyword>
<evidence type="ECO:0000313" key="5">
    <source>
        <dbReference type="Proteomes" id="UP000005778"/>
    </source>
</evidence>
<dbReference type="GO" id="GO:0007165">
    <property type="term" value="P:signal transduction"/>
    <property type="evidence" value="ECO:0007669"/>
    <property type="project" value="InterPro"/>
</dbReference>
<dbReference type="GO" id="GO:0016020">
    <property type="term" value="C:membrane"/>
    <property type="evidence" value="ECO:0007669"/>
    <property type="project" value="InterPro"/>
</dbReference>
<dbReference type="AlphaFoldDB" id="I5B0L9"/>
<sequence>MGQRFLSTIKGKIIVYVTLVMVISTAVNLYFTNRDVGQAMLVTQEKSARNILHSFYLVIRENYHQLLTSKRAMTLTKRNQLKQKARMIQSVFTGFCTAVTPGDDSRSGIQKALAWINNIPFENTDFYIMDEEFNLISSSNKKMRKGAYRTIEDIKDRKIAEVMQFDNLNHHGDFAIFNTVGENGRSGHVLAFFLPFPPRKYTIGVSVDISGIEAQAQAEKEKCISSLNEYAGRLTITKSGFVCMVGADDTILIPPPDLGENTTKDIIRCIKEKTGIQQIRTTDIADISEIRYVARSDNGGSRTMIIYSTYFKPFKWYTGVVIPLNEINAAAKQLVVRQSIIIGLMCIVGIIAVFVLVSRISKPLTLLSHYARRLPRRDLSKPLPEDSPIDALIKKHKDEVGTLAASFLLMRRELNKNIQNLIQSTTARLRMESDLNIAREIQLGMVPKTFPFFADHPEFDLYAMLTPAKEVGGDLYDFFLIDEDRLCFTLGDVSEKGVPSALFMVITRTLIRTLSEKMESPGIVMEEINEILSADNPRSMFVRLVIGIFNFRTGEILYANGGHNPPVVMPCNSECYFKKGNTQPVVGALPGISYTDISLRLEPQDSFFLYTDGVNEAMDADSKQFSSERQLAVLEFNKENSAEQVINAVLGAVRKHAGNAVQSDDIAMLMIKYQGSDFI</sequence>
<evidence type="ECO:0000259" key="3">
    <source>
        <dbReference type="PROSITE" id="PS50885"/>
    </source>
</evidence>
<dbReference type="eggNOG" id="COG2208">
    <property type="taxonomic scope" value="Bacteria"/>
</dbReference>
<organism evidence="4 5">
    <name type="scientific">Desulfobacter postgatei 2ac9</name>
    <dbReference type="NCBI Taxonomy" id="879212"/>
    <lineage>
        <taxon>Bacteria</taxon>
        <taxon>Pseudomonadati</taxon>
        <taxon>Thermodesulfobacteriota</taxon>
        <taxon>Desulfobacteria</taxon>
        <taxon>Desulfobacterales</taxon>
        <taxon>Desulfobacteraceae</taxon>
        <taxon>Desulfobacter</taxon>
    </lineage>
</organism>
<gene>
    <name evidence="4" type="ORF">DespoDRAFT_01061</name>
</gene>
<evidence type="ECO:0000256" key="2">
    <source>
        <dbReference type="SAM" id="Phobius"/>
    </source>
</evidence>
<dbReference type="HOGENOM" id="CLU_020306_1_0_7"/>
<dbReference type="Pfam" id="PF08269">
    <property type="entry name" value="dCache_2"/>
    <property type="match status" value="1"/>
</dbReference>
<dbReference type="Gene3D" id="3.30.450.20">
    <property type="entry name" value="PAS domain"/>
    <property type="match status" value="1"/>
</dbReference>
<dbReference type="GO" id="GO:0016791">
    <property type="term" value="F:phosphatase activity"/>
    <property type="evidence" value="ECO:0007669"/>
    <property type="project" value="TreeGrafter"/>
</dbReference>
<dbReference type="InterPro" id="IPR004010">
    <property type="entry name" value="Double_Cache_2"/>
</dbReference>
<dbReference type="Pfam" id="PF07228">
    <property type="entry name" value="SpoIIE"/>
    <property type="match status" value="1"/>
</dbReference>